<comment type="caution">
    <text evidence="2">The sequence shown here is derived from an EMBL/GenBank/DDBJ whole genome shotgun (WGS) entry which is preliminary data.</text>
</comment>
<gene>
    <name evidence="2" type="ORF">O181_017994</name>
</gene>
<keyword evidence="1" id="KW-0732">Signal</keyword>
<dbReference type="Proteomes" id="UP000765509">
    <property type="component" value="Unassembled WGS sequence"/>
</dbReference>
<reference evidence="2" key="1">
    <citation type="submission" date="2021-03" db="EMBL/GenBank/DDBJ databases">
        <title>Draft genome sequence of rust myrtle Austropuccinia psidii MF-1, a brazilian biotype.</title>
        <authorList>
            <person name="Quecine M.C."/>
            <person name="Pachon D.M.R."/>
            <person name="Bonatelli M.L."/>
            <person name="Correr F.H."/>
            <person name="Franceschini L.M."/>
            <person name="Leite T.F."/>
            <person name="Margarido G.R.A."/>
            <person name="Almeida C.A."/>
            <person name="Ferrarezi J.A."/>
            <person name="Labate C.A."/>
        </authorList>
    </citation>
    <scope>NUCLEOTIDE SEQUENCE</scope>
    <source>
        <strain evidence="2">MF-1</strain>
    </source>
</reference>
<keyword evidence="3" id="KW-1185">Reference proteome</keyword>
<accession>A0A9Q3C6T1</accession>
<evidence type="ECO:0008006" key="4">
    <source>
        <dbReference type="Google" id="ProtNLM"/>
    </source>
</evidence>
<proteinExistence type="predicted"/>
<name>A0A9Q3C6T1_9BASI</name>
<evidence type="ECO:0000313" key="3">
    <source>
        <dbReference type="Proteomes" id="UP000765509"/>
    </source>
</evidence>
<organism evidence="2 3">
    <name type="scientific">Austropuccinia psidii MF-1</name>
    <dbReference type="NCBI Taxonomy" id="1389203"/>
    <lineage>
        <taxon>Eukaryota</taxon>
        <taxon>Fungi</taxon>
        <taxon>Dikarya</taxon>
        <taxon>Basidiomycota</taxon>
        <taxon>Pucciniomycotina</taxon>
        <taxon>Pucciniomycetes</taxon>
        <taxon>Pucciniales</taxon>
        <taxon>Sphaerophragmiaceae</taxon>
        <taxon>Austropuccinia</taxon>
    </lineage>
</organism>
<evidence type="ECO:0000256" key="1">
    <source>
        <dbReference type="SAM" id="SignalP"/>
    </source>
</evidence>
<feature type="signal peptide" evidence="1">
    <location>
        <begin position="1"/>
        <end position="22"/>
    </location>
</feature>
<protein>
    <recommendedName>
        <fullName evidence="4">Secreted protein</fullName>
    </recommendedName>
</protein>
<sequence length="156" mass="16997">MFSKNLLLQTLVSITSFYLIHANIIISNPSNPINVTCDRYLWPSESVQGYVLCGTAKPKQLSSRCKESRCTALAFRTCYSDPNPSSPPVWPPPGGAPIQNPTLKSFQTTSNPAYVAAWSRMIPLGKNPPQVTSGVRYLCMSNSGPQIKCKGCSRVG</sequence>
<evidence type="ECO:0000313" key="2">
    <source>
        <dbReference type="EMBL" id="MBW0478279.1"/>
    </source>
</evidence>
<dbReference type="EMBL" id="AVOT02005120">
    <property type="protein sequence ID" value="MBW0478279.1"/>
    <property type="molecule type" value="Genomic_DNA"/>
</dbReference>
<dbReference type="AlphaFoldDB" id="A0A9Q3C6T1"/>
<feature type="chain" id="PRO_5040135754" description="Secreted protein" evidence="1">
    <location>
        <begin position="23"/>
        <end position="156"/>
    </location>
</feature>